<keyword evidence="7" id="KW-1185">Reference proteome</keyword>
<evidence type="ECO:0000259" key="3">
    <source>
        <dbReference type="Pfam" id="PF18276"/>
    </source>
</evidence>
<evidence type="ECO:0000256" key="1">
    <source>
        <dbReference type="SAM" id="Coils"/>
    </source>
</evidence>
<dbReference type="Pfam" id="PF18413">
    <property type="entry name" value="Neuraminidase"/>
    <property type="match status" value="1"/>
</dbReference>
<feature type="compositionally biased region" description="Pro residues" evidence="2">
    <location>
        <begin position="1445"/>
        <end position="1457"/>
    </location>
</feature>
<feature type="domain" description="ABC toxin N-terminal" evidence="5">
    <location>
        <begin position="1140"/>
        <end position="1261"/>
    </location>
</feature>
<evidence type="ECO:0000313" key="7">
    <source>
        <dbReference type="Proteomes" id="UP001275084"/>
    </source>
</evidence>
<dbReference type="Pfam" id="PF20220">
    <property type="entry name" value="ABC_toxin_N"/>
    <property type="match status" value="1"/>
</dbReference>
<feature type="region of interest" description="Disordered" evidence="2">
    <location>
        <begin position="1391"/>
        <end position="1410"/>
    </location>
</feature>
<keyword evidence="1" id="KW-0175">Coiled coil</keyword>
<reference evidence="6" key="2">
    <citation type="submission" date="2023-06" db="EMBL/GenBank/DDBJ databases">
        <authorList>
            <consortium name="Lawrence Berkeley National Laboratory"/>
            <person name="Haridas S."/>
            <person name="Hensen N."/>
            <person name="Bonometti L."/>
            <person name="Westerberg I."/>
            <person name="Brannstrom I.O."/>
            <person name="Guillou S."/>
            <person name="Cros-Aarteil S."/>
            <person name="Calhoun S."/>
            <person name="Kuo A."/>
            <person name="Mondo S."/>
            <person name="Pangilinan J."/>
            <person name="Riley R."/>
            <person name="Labutti K."/>
            <person name="Andreopoulos B."/>
            <person name="Lipzen A."/>
            <person name="Chen C."/>
            <person name="Yanf M."/>
            <person name="Daum C."/>
            <person name="Ng V."/>
            <person name="Clum A."/>
            <person name="Steindorff A."/>
            <person name="Ohm R."/>
            <person name="Martin F."/>
            <person name="Silar P."/>
            <person name="Natvig D."/>
            <person name="Lalanne C."/>
            <person name="Gautier V."/>
            <person name="Ament-Velasquez S.L."/>
            <person name="Kruys A."/>
            <person name="Hutchinson M.I."/>
            <person name="Powell A.J."/>
            <person name="Barry K."/>
            <person name="Miller A.N."/>
            <person name="Grigoriev I.V."/>
            <person name="Debuchy R."/>
            <person name="Gladieux P."/>
            <person name="Thoren M.H."/>
            <person name="Johannesson H."/>
        </authorList>
    </citation>
    <scope>NUCLEOTIDE SEQUENCE</scope>
    <source>
        <strain evidence="6">CBS 955.72</strain>
    </source>
</reference>
<feature type="region of interest" description="Disordered" evidence="2">
    <location>
        <begin position="1441"/>
        <end position="1467"/>
    </location>
</feature>
<dbReference type="InterPro" id="IPR041079">
    <property type="entry name" value="Neuraminidase-like"/>
</dbReference>
<evidence type="ECO:0000259" key="4">
    <source>
        <dbReference type="Pfam" id="PF18413"/>
    </source>
</evidence>
<evidence type="ECO:0000259" key="5">
    <source>
        <dbReference type="Pfam" id="PF20220"/>
    </source>
</evidence>
<feature type="compositionally biased region" description="Basic and acidic residues" evidence="2">
    <location>
        <begin position="1398"/>
        <end position="1410"/>
    </location>
</feature>
<accession>A0AAJ0MA18</accession>
<comment type="caution">
    <text evidence="6">The sequence shown here is derived from an EMBL/GenBank/DDBJ whole genome shotgun (WGS) entry which is preliminary data.</text>
</comment>
<dbReference type="InterPro" id="IPR040840">
    <property type="entry name" value="TcA_TcB_BD"/>
</dbReference>
<evidence type="ECO:0000256" key="2">
    <source>
        <dbReference type="SAM" id="MobiDB-lite"/>
    </source>
</evidence>
<dbReference type="InterPro" id="IPR046839">
    <property type="entry name" value="ABC_toxin_N"/>
</dbReference>
<protein>
    <recommendedName>
        <fullName evidence="8">Toxin subunit</fullName>
    </recommendedName>
</protein>
<feature type="domain" description="Tc toxin complex TcA C-terminal TcB-binding" evidence="3">
    <location>
        <begin position="2221"/>
        <end position="2509"/>
    </location>
</feature>
<dbReference type="Proteomes" id="UP001275084">
    <property type="component" value="Unassembled WGS sequence"/>
</dbReference>
<sequence length="2680" mass="298714">MDEFYQSLGVVDNIVTNIKQHVQAGENLLDALRLVQADSGVDEASRQRLLLAADIFEISGKERSLCLLLLNDKEIKNLSDVAFKYYSAKDEVPGVAAIRSELLYRVPTAVLSAIVDHDVLELDPSVRDSVSRVLKLAVVEQFDVRSGTLGQFITRPACQDELSRLSAQDAQVVRRTLEALFRLHSLVIDAEDLRALIGTRYTSARVIASSDQDEFVQQLEGRGLSFAMAARIYLEARRIDRRNDVFWADIVRARHEVPVLAISGLNQANSPPPSDDDQDTNLTTLFNDLDSVAADNSTSVLGPASYLVDLLKMLGGVDLSIKPVDPWTIENAASALDVFLHRRPDIASAHLSKVDTETPMAYQDLAIEVMEQYLGRTLNPKGDQNANIYATISQQLAPMISFPYNHAIATSRELLQARGYTRYELLRRFQFDQDLVRRAFPGGQAGDRTYAAAARNVHERRLAAESLKLQPLDFLAITGEAFHSPAFVRLLQGYDAEVGSKTYRDVAGLASAGEYWGYEADPGADEDDDSDEEDQGDDANAAKTATWKMANSASKTSLRLVKDQLLIRSGLSPSDLNTVLKTRYIGKRLVITLASGDEFSDRLQDMRLQESPLVGDTEGVGRLSKRTCLDLQAFLRLYHRLGWSIETTDAAIAVLARRAQIYDDDAYRHYVLDGGFIERLAAAKRLSARMDVPLMELLPLWGPMDAQFPSSIYPQLFLRPQLVQQYPSLSLIDGETLPTATFGQNIGAIIQALRLTQANLLVLMKTTGFGSETRWNVENIAQLYSHQQMSKLLNLPISRYPEWWSHCQQVANPFLDPQSTLASLDLWVHLPEEIPSVEAALDLLAPVDSDQQPGAKDLAVISQMVQGMAELIIDHQTADFLAGAPKLITRTISLSQGQPSTLEFSGGLSLQELTYSTSKGEASFDEPSACPASLAETISHEMSCLERCLNTAGTLGLSPQEVDFYRQRGVDFSDLKLGQMRTLFAFLRTRKQFGVSGASLVSYCHYLERASSHTANPADNDEQAKAEEEKASAQLLTETRQRTKLTTENISAFFDAQWPATSASQRARDLMALDLSPLQQLADCCEMSSSLAVPISMLHQWARVSHLPKKPEDFDSLEQLKPSLSSGNALNALNRARESLASTQQRVLQDALLRVPTFQAKKITTPDALSAELLIDVRMGPAMQTSRIAQAIASVQLFVQRCLLGLEKAYGVPTTGIKQPLWSWMSKYSLWQANRKVFLYPENWADPSLRDDKTQAFEELESKMLQMNLNKEVIGQLLREYVYAAHEVADLDIQSYLWEATRGFRGAYHFFARTRTAPFDFYYRRLEVTGASAASIRWNWLPWSKMEVEIPTHEVDADHQTLQRPGSYLLPALFKNRLFLFIPQITRQTKPATAPKKAMMEAAKDSSESRPPEQYWEIKMAWVEMRNGKWSPKYVTATGINVEAPKPPPPPPPPQPGSPAGAPPTEINPVLPSIASFRFRLETRDSGRSLAINVDKWKKEADTPAVIGSFEKQGRFEMQGLRLRLVEASSGLAIGSSIAGKASFSRVSHKETTKDGEQLRKRVESYALGIDPKSNQKSLLTVPNPKNLVGDEYELTWLLTYDDSQFNGTSGLVVERSTLFQVQTFFGYPDMTVDGEIDTTNKITVTTHPLTHETSLRLVEEISNKEGYGCIFDALESLPQNVQNLAFGFDSNTYSELATPCSVYNWEMGFHTVSLLMERLLATQQFDLAIEVSRLVFDPPLKPLSRLDRCWRFIPFKSSKLRLAGSVRDTIQRLAPEDSNSDIADWEANPFSPHAVARNRPAVYMKRFVMKCIEILIASGDQYFRQNSLEAVPLAIQRYVEASELFGPAPVAIDPPTKPATKSYAEIRHLVNDFASASVDMELEFPYFINPMARGGGARGPQEKSPEHRNGTLGFVRSTYFSVPANPQMQALRDLIDDRLHKIRNGLDINGNPRRLPLFDPPLDPGQLIAALGSGESLSNFAEGVDGGPMPNYRARYLLQKALEICGELRAFSDSYLSIRERRDSEAMASLRARQESGVLSLMGEVKRLQVQEATAAVDALEETRQSHISRLQYYLALMGESTDHVPTPETEWVDLDFGIVQPNKDELRMSQEEWLEWALTDEAKHSNNVATGIEQNAGILMALPNLIIQVEPMGVGTSSQVDASIVAKSMMAGAGVIRAAAQASSEMAFRASRKGQLIRQLQERKLQANMAGRDIKGVDRQVANQKKRIEITQAELRAHQQQVADTAETEAWLRSKYTSEKLYSWLEVETRKLAYQTYLSALDMAKTAERAIMFEYGPRAQSLLSNAYWDESRDGLLSAQQLTAALHRMEKFYIQNTAHDYELTRTISLRHISPLALIDLRTKGVADFEIPEVLFDHDFPGHYCRRIKSISVSIPSIVGPYTGINCTLRLLEHRYRLKAGLSSAGSYYLQDASNDARFHTDRIPISSIALSTCNRDSGAFELNFDGDRYVPFEGAGAISKWKLELPGPFPQFDYRTISDVLLTVQYTALEGGAIWKNLASDAVRKFRSELKEDLGHEGALLLVDLQADFPAEWHQFSAQINAARTEEERNKLVVMSLGRITHLLPFWSVGQEVTVQKVWMALQPGADGWGGETGEVKVLGMDLVEDVVKSVKELKVMGSSEGLGEGLKEMALEVKIAPVKLNGVTPKAWWLVVQYTQGA</sequence>
<evidence type="ECO:0008006" key="8">
    <source>
        <dbReference type="Google" id="ProtNLM"/>
    </source>
</evidence>
<reference evidence="6" key="1">
    <citation type="journal article" date="2023" name="Mol. Phylogenet. Evol.">
        <title>Genome-scale phylogeny and comparative genomics of the fungal order Sordariales.</title>
        <authorList>
            <person name="Hensen N."/>
            <person name="Bonometti L."/>
            <person name="Westerberg I."/>
            <person name="Brannstrom I.O."/>
            <person name="Guillou S."/>
            <person name="Cros-Aarteil S."/>
            <person name="Calhoun S."/>
            <person name="Haridas S."/>
            <person name="Kuo A."/>
            <person name="Mondo S."/>
            <person name="Pangilinan J."/>
            <person name="Riley R."/>
            <person name="LaButti K."/>
            <person name="Andreopoulos B."/>
            <person name="Lipzen A."/>
            <person name="Chen C."/>
            <person name="Yan M."/>
            <person name="Daum C."/>
            <person name="Ng V."/>
            <person name="Clum A."/>
            <person name="Steindorff A."/>
            <person name="Ohm R.A."/>
            <person name="Martin F."/>
            <person name="Silar P."/>
            <person name="Natvig D.O."/>
            <person name="Lalanne C."/>
            <person name="Gautier V."/>
            <person name="Ament-Velasquez S.L."/>
            <person name="Kruys A."/>
            <person name="Hutchinson M.I."/>
            <person name="Powell A.J."/>
            <person name="Barry K."/>
            <person name="Miller A.N."/>
            <person name="Grigoriev I.V."/>
            <person name="Debuchy R."/>
            <person name="Gladieux P."/>
            <person name="Hiltunen Thoren M."/>
            <person name="Johannesson H."/>
        </authorList>
    </citation>
    <scope>NUCLEOTIDE SEQUENCE</scope>
    <source>
        <strain evidence="6">CBS 955.72</strain>
    </source>
</reference>
<dbReference type="EMBL" id="JAUIQD010000007">
    <property type="protein sequence ID" value="KAK3344478.1"/>
    <property type="molecule type" value="Genomic_DNA"/>
</dbReference>
<feature type="domain" description="Neuraminidase-like" evidence="4">
    <location>
        <begin position="1291"/>
        <end position="1449"/>
    </location>
</feature>
<name>A0AAJ0MA18_9PEZI</name>
<organism evidence="6 7">
    <name type="scientific">Lasiosphaeria hispida</name>
    <dbReference type="NCBI Taxonomy" id="260671"/>
    <lineage>
        <taxon>Eukaryota</taxon>
        <taxon>Fungi</taxon>
        <taxon>Dikarya</taxon>
        <taxon>Ascomycota</taxon>
        <taxon>Pezizomycotina</taxon>
        <taxon>Sordariomycetes</taxon>
        <taxon>Sordariomycetidae</taxon>
        <taxon>Sordariales</taxon>
        <taxon>Lasiosphaeriaceae</taxon>
        <taxon>Lasiosphaeria</taxon>
    </lineage>
</organism>
<gene>
    <name evidence="6" type="ORF">B0T25DRAFT_509797</name>
</gene>
<feature type="compositionally biased region" description="Acidic residues" evidence="2">
    <location>
        <begin position="522"/>
        <end position="537"/>
    </location>
</feature>
<evidence type="ECO:0000313" key="6">
    <source>
        <dbReference type="EMBL" id="KAK3344478.1"/>
    </source>
</evidence>
<dbReference type="Pfam" id="PF18276">
    <property type="entry name" value="TcA_TcB_BD"/>
    <property type="match status" value="1"/>
</dbReference>
<proteinExistence type="predicted"/>
<feature type="region of interest" description="Disordered" evidence="2">
    <location>
        <begin position="520"/>
        <end position="539"/>
    </location>
</feature>
<feature type="coiled-coil region" evidence="1">
    <location>
        <begin position="2216"/>
        <end position="2250"/>
    </location>
</feature>